<organism evidence="1 2">
    <name type="scientific">Echinops telfairi</name>
    <name type="common">Lesser hedgehog tenrec</name>
    <dbReference type="NCBI Taxonomy" id="9371"/>
    <lineage>
        <taxon>Eukaryota</taxon>
        <taxon>Metazoa</taxon>
        <taxon>Chordata</taxon>
        <taxon>Craniata</taxon>
        <taxon>Vertebrata</taxon>
        <taxon>Euteleostomi</taxon>
        <taxon>Mammalia</taxon>
        <taxon>Eutheria</taxon>
        <taxon>Afrotheria</taxon>
        <taxon>Tenrecidae</taxon>
        <taxon>Tenrecinae</taxon>
        <taxon>Echinops</taxon>
    </lineage>
</organism>
<sequence>MEPLAREKLLETWRRQASAQATLSGLSPLPSCCASAVAAPHRMPGFKDLWEPRCDPQPAAAQETFTAGGEVFAWTPFPPALRCQARPYYLHCRAGTPAQPPPQGLELEPEPEPEQQTLSAKEPQPVEKSPSMEPTLALQCCPMCQTEFGTGQSQLDIDGHLAQCLAGSADDVVW</sequence>
<gene>
    <name evidence="2" type="primary">FAAP20</name>
</gene>
<dbReference type="RefSeq" id="XP_045155162.1">
    <property type="nucleotide sequence ID" value="XM_045299227.1"/>
</dbReference>
<name>A0AC55DTU6_ECHTE</name>
<keyword evidence="1" id="KW-1185">Reference proteome</keyword>
<reference evidence="2" key="1">
    <citation type="submission" date="2025-08" db="UniProtKB">
        <authorList>
            <consortium name="RefSeq"/>
        </authorList>
    </citation>
    <scope>IDENTIFICATION</scope>
</reference>
<proteinExistence type="predicted"/>
<dbReference type="Proteomes" id="UP000694863">
    <property type="component" value="Unplaced"/>
</dbReference>
<evidence type="ECO:0000313" key="2">
    <source>
        <dbReference type="RefSeq" id="XP_045155162.1"/>
    </source>
</evidence>
<protein>
    <submittedName>
        <fullName evidence="2">Fanconi anemia core complex-associated protein 20</fullName>
    </submittedName>
</protein>
<evidence type="ECO:0000313" key="1">
    <source>
        <dbReference type="Proteomes" id="UP000694863"/>
    </source>
</evidence>
<accession>A0AC55DTU6</accession>